<accession>A0A2T7UJ30</accession>
<dbReference type="AlphaFoldDB" id="A0A2T7UJ30"/>
<gene>
    <name evidence="1" type="ORF">H663_001365</name>
</gene>
<evidence type="ECO:0000313" key="1">
    <source>
        <dbReference type="EMBL" id="PVE44690.1"/>
    </source>
</evidence>
<protein>
    <submittedName>
        <fullName evidence="1">Uncharacterized protein</fullName>
    </submittedName>
</protein>
<proteinExistence type="predicted"/>
<sequence length="332" mass="36283">MGHVRLEAVMSDRVHAATSTGWNRTWWGKTTTWTTYHDRAWRNVNPVSVNARNIEIKAGNNVETYASRLNASNNLKIEAGDQALYYAVKNETDHNDTTFKKSSWIGIRLNKSTEHNTTRISTPMVTNLYARNGNLTSWSGGDQLYQGTIANYYSRDIQAGVGEKARADARIILEGVKTSVFHQRTKESNYVVWQKQINQGSHTETLTLPSFTGTVNTPFKAPGGITVQIPEGDFRSQIATLSAQPGMAYLNELAARSDVNWQPVKLAHDKWDYKQEGLTPAGAALLSVAVAWATGGMGANLLGTTGATTSALTNAAFASLAAQASIRLINGY</sequence>
<evidence type="ECO:0000313" key="2">
    <source>
        <dbReference type="Proteomes" id="UP000037507"/>
    </source>
</evidence>
<keyword evidence="2" id="KW-1185">Reference proteome</keyword>
<organism evidence="1 2">
    <name type="scientific">Limnohabitans planktonicus II-D5</name>
    <dbReference type="NCBI Taxonomy" id="1293045"/>
    <lineage>
        <taxon>Bacteria</taxon>
        <taxon>Pseudomonadati</taxon>
        <taxon>Pseudomonadota</taxon>
        <taxon>Betaproteobacteria</taxon>
        <taxon>Burkholderiales</taxon>
        <taxon>Comamonadaceae</taxon>
        <taxon>Limnohabitans</taxon>
    </lineage>
</organism>
<comment type="caution">
    <text evidence="1">The sequence shown here is derived from an EMBL/GenBank/DDBJ whole genome shotgun (WGS) entry which is preliminary data.</text>
</comment>
<dbReference type="EMBL" id="LFYT02000001">
    <property type="protein sequence ID" value="PVE44690.1"/>
    <property type="molecule type" value="Genomic_DNA"/>
</dbReference>
<reference evidence="1" key="1">
    <citation type="submission" date="2017-04" db="EMBL/GenBank/DDBJ databases">
        <title>Unexpected and diverse lifestyles within the genus Limnohabitans.</title>
        <authorList>
            <person name="Kasalicky V."/>
            <person name="Mehrshad M."/>
            <person name="Andrei S.-A."/>
            <person name="Salcher M."/>
            <person name="Kratochvilova H."/>
            <person name="Simek K."/>
            <person name="Ghai R."/>
        </authorList>
    </citation>
    <scope>NUCLEOTIDE SEQUENCE [LARGE SCALE GENOMIC DNA]</scope>
    <source>
        <strain evidence="1">II-D5</strain>
    </source>
</reference>
<dbReference type="Proteomes" id="UP000037507">
    <property type="component" value="Unassembled WGS sequence"/>
</dbReference>
<name>A0A2T7UJ30_9BURK</name>